<name>A0A8H6S8E9_9AGAR</name>
<dbReference type="RefSeq" id="XP_037215860.1">
    <property type="nucleotide sequence ID" value="XM_037368028.1"/>
</dbReference>
<feature type="region of interest" description="Disordered" evidence="1">
    <location>
        <begin position="208"/>
        <end position="237"/>
    </location>
</feature>
<sequence length="645" mass="70733">MGQVWVYPPINVGTPWNAHPKRRASPISDGITQTVSSQHPWHPPQVATPSVLPDWVCGTPTYCGSSPAFPQNPPGTPTCLSIRIGIPIRAYLIPQTHYIPIHAHALTHWICFDVSLFAQQAGWKDKTPKKNLHLNKYIIIIISFHVEAPSKVLETSAVSSSSTLSIPKFSSPIFLTGEQRPDTQTHLIVRPSVVPSFEESFQEGQHAQSSAYNSVAPSEKSSLPSVDDRLSRRSTDYESRDLVPRPFDFQSMENIFPGITEYLARNVSYSRPEAVKGDSSPVRSSLFLVAIEKLTSKRSGPRHPAQRLLSSGGLDASTAPSTSSHGSVHSELIPVHEGAIVTPLDKGKRKRDPSEELSDNDISSNAPPPSKLVDNRSSHPPPSKYIDNISFSVLPLPLRDEVTPDNTNCHLLISSLEARTYRSFINGSRASPRQVIAVRPATGLKPRYTICVAEFDAVATMTTVLRLSTSFLSVGQAAGGGTREKGISGMIVRGEAERLASFTCMVMQKSALSVQIRAGVVTFSTNREIKEANPENLQTSNPCFPTPTARAAPPVGLVGRDQLDFNDTIPIYDGRSTKWTYEECMARLEKLPRFPQLEIPHDSMVLVGYNAVSYIKKDGGDGLSLNIRWVIVLGDHVPRKLSIYD</sequence>
<protein>
    <submittedName>
        <fullName evidence="2">Uncharacterized protein</fullName>
    </submittedName>
</protein>
<accession>A0A8H6S8E9</accession>
<dbReference type="EMBL" id="JACAZF010000010">
    <property type="protein sequence ID" value="KAF7293697.1"/>
    <property type="molecule type" value="Genomic_DNA"/>
</dbReference>
<evidence type="ECO:0000256" key="1">
    <source>
        <dbReference type="SAM" id="MobiDB-lite"/>
    </source>
</evidence>
<evidence type="ECO:0000313" key="2">
    <source>
        <dbReference type="EMBL" id="KAF7293697.1"/>
    </source>
</evidence>
<dbReference type="AlphaFoldDB" id="A0A8H6S8E9"/>
<dbReference type="OrthoDB" id="3063746at2759"/>
<reference evidence="2" key="1">
    <citation type="submission" date="2020-05" db="EMBL/GenBank/DDBJ databases">
        <title>Mycena genomes resolve the evolution of fungal bioluminescence.</title>
        <authorList>
            <person name="Tsai I.J."/>
        </authorList>
    </citation>
    <scope>NUCLEOTIDE SEQUENCE</scope>
    <source>
        <strain evidence="2">171206Taipei</strain>
    </source>
</reference>
<feature type="compositionally biased region" description="Basic and acidic residues" evidence="1">
    <location>
        <begin position="226"/>
        <end position="237"/>
    </location>
</feature>
<keyword evidence="3" id="KW-1185">Reference proteome</keyword>
<dbReference type="GeneID" id="59350544"/>
<evidence type="ECO:0000313" key="3">
    <source>
        <dbReference type="Proteomes" id="UP000636479"/>
    </source>
</evidence>
<comment type="caution">
    <text evidence="2">The sequence shown here is derived from an EMBL/GenBank/DDBJ whole genome shotgun (WGS) entry which is preliminary data.</text>
</comment>
<organism evidence="2 3">
    <name type="scientific">Mycena indigotica</name>
    <dbReference type="NCBI Taxonomy" id="2126181"/>
    <lineage>
        <taxon>Eukaryota</taxon>
        <taxon>Fungi</taxon>
        <taxon>Dikarya</taxon>
        <taxon>Basidiomycota</taxon>
        <taxon>Agaricomycotina</taxon>
        <taxon>Agaricomycetes</taxon>
        <taxon>Agaricomycetidae</taxon>
        <taxon>Agaricales</taxon>
        <taxon>Marasmiineae</taxon>
        <taxon>Mycenaceae</taxon>
        <taxon>Mycena</taxon>
    </lineage>
</organism>
<feature type="compositionally biased region" description="Polar residues" evidence="1">
    <location>
        <begin position="208"/>
        <end position="224"/>
    </location>
</feature>
<feature type="region of interest" description="Disordered" evidence="1">
    <location>
        <begin position="297"/>
        <end position="383"/>
    </location>
</feature>
<dbReference type="Proteomes" id="UP000636479">
    <property type="component" value="Unassembled WGS sequence"/>
</dbReference>
<proteinExistence type="predicted"/>
<feature type="compositionally biased region" description="Polar residues" evidence="1">
    <location>
        <begin position="318"/>
        <end position="327"/>
    </location>
</feature>
<gene>
    <name evidence="2" type="ORF">MIND_01149700</name>
</gene>